<organism evidence="4 5">
    <name type="scientific">Alicyclobacillus acidoterrestris (strain ATCC 49025 / DSM 3922 / CIP 106132 / NCIMB 13137 / GD3B)</name>
    <dbReference type="NCBI Taxonomy" id="1356854"/>
    <lineage>
        <taxon>Bacteria</taxon>
        <taxon>Bacillati</taxon>
        <taxon>Bacillota</taxon>
        <taxon>Bacilli</taxon>
        <taxon>Bacillales</taxon>
        <taxon>Alicyclobacillaceae</taxon>
        <taxon>Alicyclobacillus</taxon>
    </lineage>
</organism>
<sequence>MVLPDEVAQMWEVVLHHLEQEKDRNVARLIEAFNEKQLGLTDGYQLSEIHVIDLIGSMENPNVTSIAERMHMTRGAISKIATKLKQRGDIESFQLPDNQKNLYFRLTSRGERIRSLHADLHAQAEKRVVDFFSRYASEELQVIHTFLSDVSKHIDEMLVE</sequence>
<dbReference type="InterPro" id="IPR052067">
    <property type="entry name" value="Metal_resp_HTH_trans_reg"/>
</dbReference>
<reference evidence="5" key="1">
    <citation type="journal article" date="2022" name="G3 (Bethesda)">
        <title>Unveiling the complete genome sequence of Alicyclobacillus acidoterrestris DSM 3922T, a taint-producing strain.</title>
        <authorList>
            <person name="Leonardo I.C."/>
            <person name="Barreto Crespo M.T."/>
            <person name="Gaspar F.B."/>
        </authorList>
    </citation>
    <scope>NUCLEOTIDE SEQUENCE [LARGE SCALE GENOMIC DNA]</scope>
    <source>
        <strain evidence="5">DSM 3922</strain>
    </source>
</reference>
<dbReference type="SUPFAM" id="SSF46785">
    <property type="entry name" value="Winged helix' DNA-binding domain"/>
    <property type="match status" value="1"/>
</dbReference>
<dbReference type="RefSeq" id="WP_021296919.1">
    <property type="nucleotide sequence ID" value="NZ_AURB01000140.1"/>
</dbReference>
<keyword evidence="5" id="KW-1185">Reference proteome</keyword>
<keyword evidence="2" id="KW-0238">DNA-binding</keyword>
<keyword evidence="1" id="KW-0805">Transcription regulation</keyword>
<dbReference type="Gene3D" id="1.10.10.10">
    <property type="entry name" value="Winged helix-like DNA-binding domain superfamily/Winged helix DNA-binding domain"/>
    <property type="match status" value="1"/>
</dbReference>
<dbReference type="GO" id="GO:0003700">
    <property type="term" value="F:DNA-binding transcription factor activity"/>
    <property type="evidence" value="ECO:0007669"/>
    <property type="project" value="InterPro"/>
</dbReference>
<accession>T0D0W9</accession>
<name>T0D0W9_ALIAG</name>
<dbReference type="InterPro" id="IPR000835">
    <property type="entry name" value="HTH_MarR-typ"/>
</dbReference>
<evidence type="ECO:0000256" key="1">
    <source>
        <dbReference type="ARBA" id="ARBA00023015"/>
    </source>
</evidence>
<evidence type="ECO:0000313" key="4">
    <source>
        <dbReference type="EMBL" id="UNO49920.1"/>
    </source>
</evidence>
<evidence type="ECO:0000313" key="5">
    <source>
        <dbReference type="Proteomes" id="UP000829401"/>
    </source>
</evidence>
<evidence type="ECO:0000256" key="3">
    <source>
        <dbReference type="ARBA" id="ARBA00023163"/>
    </source>
</evidence>
<dbReference type="InterPro" id="IPR036390">
    <property type="entry name" value="WH_DNA-bd_sf"/>
</dbReference>
<proteinExistence type="predicted"/>
<dbReference type="OrthoDB" id="5358347at2"/>
<protein>
    <submittedName>
        <fullName evidence="4">MarR family transcriptional regulator</fullName>
    </submittedName>
</protein>
<dbReference type="EMBL" id="CP080467">
    <property type="protein sequence ID" value="UNO49920.1"/>
    <property type="molecule type" value="Genomic_DNA"/>
</dbReference>
<dbReference type="PANTHER" id="PTHR35790:SF4">
    <property type="entry name" value="HTH-TYPE TRANSCRIPTIONAL REGULATOR PCHR"/>
    <property type="match status" value="1"/>
</dbReference>
<dbReference type="InterPro" id="IPR036388">
    <property type="entry name" value="WH-like_DNA-bd_sf"/>
</dbReference>
<dbReference type="STRING" id="1356854.N007_09295"/>
<dbReference type="Pfam" id="PF01047">
    <property type="entry name" value="MarR"/>
    <property type="match status" value="1"/>
</dbReference>
<dbReference type="PROSITE" id="PS50995">
    <property type="entry name" value="HTH_MARR_2"/>
    <property type="match status" value="1"/>
</dbReference>
<accession>A0A9E6ZGE3</accession>
<dbReference type="SMART" id="SM00347">
    <property type="entry name" value="HTH_MARR"/>
    <property type="match status" value="1"/>
</dbReference>
<dbReference type="AlphaFoldDB" id="T0D0W9"/>
<evidence type="ECO:0000256" key="2">
    <source>
        <dbReference type="ARBA" id="ARBA00023125"/>
    </source>
</evidence>
<dbReference type="eggNOG" id="COG1846">
    <property type="taxonomic scope" value="Bacteria"/>
</dbReference>
<keyword evidence="3" id="KW-0804">Transcription</keyword>
<dbReference type="PANTHER" id="PTHR35790">
    <property type="entry name" value="HTH-TYPE TRANSCRIPTIONAL REGULATOR PCHR"/>
    <property type="match status" value="1"/>
</dbReference>
<dbReference type="Proteomes" id="UP000829401">
    <property type="component" value="Chromosome"/>
</dbReference>
<dbReference type="KEGG" id="aaco:K1I37_05305"/>
<dbReference type="GO" id="GO:0003677">
    <property type="term" value="F:DNA binding"/>
    <property type="evidence" value="ECO:0007669"/>
    <property type="project" value="UniProtKB-KW"/>
</dbReference>
<gene>
    <name evidence="4" type="ORF">K1I37_05305</name>
</gene>